<protein>
    <submittedName>
        <fullName evidence="1">Uncharacterized protein</fullName>
    </submittedName>
</protein>
<sequence length="106" mass="12070">MQRGGIRVTNRDNWLVRGQSVHSDITFDLQMSATILSMRSRIRQAVGLYHPLIGKRRAGFRPSRDRLVLTTDDCRRCDSKSCQYERNRSSDTLVIAWSRSASGAKA</sequence>
<dbReference type="Proteomes" id="UP000827092">
    <property type="component" value="Unassembled WGS sequence"/>
</dbReference>
<reference evidence="1 2" key="1">
    <citation type="journal article" date="2022" name="Nat. Ecol. Evol.">
        <title>A masculinizing supergene underlies an exaggerated male reproductive morph in a spider.</title>
        <authorList>
            <person name="Hendrickx F."/>
            <person name="De Corte Z."/>
            <person name="Sonet G."/>
            <person name="Van Belleghem S.M."/>
            <person name="Kostlbacher S."/>
            <person name="Vangestel C."/>
        </authorList>
    </citation>
    <scope>NUCLEOTIDE SEQUENCE [LARGE SCALE GENOMIC DNA]</scope>
    <source>
        <strain evidence="1">W744_W776</strain>
    </source>
</reference>
<proteinExistence type="predicted"/>
<name>A0AAV6TDT1_9ARAC</name>
<evidence type="ECO:0000313" key="1">
    <source>
        <dbReference type="EMBL" id="KAG8156080.1"/>
    </source>
</evidence>
<accession>A0AAV6TDT1</accession>
<keyword evidence="2" id="KW-1185">Reference proteome</keyword>
<organism evidence="1 2">
    <name type="scientific">Oedothorax gibbosus</name>
    <dbReference type="NCBI Taxonomy" id="931172"/>
    <lineage>
        <taxon>Eukaryota</taxon>
        <taxon>Metazoa</taxon>
        <taxon>Ecdysozoa</taxon>
        <taxon>Arthropoda</taxon>
        <taxon>Chelicerata</taxon>
        <taxon>Arachnida</taxon>
        <taxon>Araneae</taxon>
        <taxon>Araneomorphae</taxon>
        <taxon>Entelegynae</taxon>
        <taxon>Araneoidea</taxon>
        <taxon>Linyphiidae</taxon>
        <taxon>Erigoninae</taxon>
        <taxon>Oedothorax</taxon>
    </lineage>
</organism>
<dbReference type="AlphaFoldDB" id="A0AAV6TDT1"/>
<dbReference type="EMBL" id="JAFNEN010006337">
    <property type="protein sequence ID" value="KAG8156080.1"/>
    <property type="molecule type" value="Genomic_DNA"/>
</dbReference>
<evidence type="ECO:0000313" key="2">
    <source>
        <dbReference type="Proteomes" id="UP000827092"/>
    </source>
</evidence>
<gene>
    <name evidence="1" type="ORF">JTE90_016406</name>
</gene>
<comment type="caution">
    <text evidence="1">The sequence shown here is derived from an EMBL/GenBank/DDBJ whole genome shotgun (WGS) entry which is preliminary data.</text>
</comment>